<evidence type="ECO:0000313" key="3">
    <source>
        <dbReference type="Proteomes" id="UP000245629"/>
    </source>
</evidence>
<name>A0A2S2CN50_9PROT</name>
<dbReference type="EMBL" id="CP029353">
    <property type="protein sequence ID" value="AWK85912.1"/>
    <property type="molecule type" value="Genomic_DNA"/>
</dbReference>
<keyword evidence="3" id="KW-1185">Reference proteome</keyword>
<accession>A0A2S2CN50</accession>
<keyword evidence="1" id="KW-0472">Membrane</keyword>
<evidence type="ECO:0000313" key="2">
    <source>
        <dbReference type="EMBL" id="AWK85912.1"/>
    </source>
</evidence>
<keyword evidence="1" id="KW-1133">Transmembrane helix</keyword>
<sequence>MARNDLSAGRLTFTDSRSGIALSTREVFNHMSAQQYAAAFLYWTRGFGDDMAMRLFPAEVVDPFDLGHPTGFYQVGQFGYGRRVEELRRAKGLSEADAVKELDRSIIRDIVTNPVRYVLSTVPVFYRGIWVDEFIVVGLPAFFIVLWQSIRNRRMLVAIVLSIGMFNLIFYPLISLNIPRYQMTAVPSIAVAVGLLAAGLASRYRRRRAGDGMPGLR</sequence>
<feature type="transmembrane region" description="Helical" evidence="1">
    <location>
        <begin position="124"/>
        <end position="147"/>
    </location>
</feature>
<dbReference type="AlphaFoldDB" id="A0A2S2CN50"/>
<dbReference type="RefSeq" id="WP_109325361.1">
    <property type="nucleotide sequence ID" value="NZ_CP029353.1"/>
</dbReference>
<dbReference type="OrthoDB" id="7256586at2"/>
<dbReference type="KEGG" id="azz:DEW08_06210"/>
<reference evidence="3" key="1">
    <citation type="submission" date="2018-05" db="EMBL/GenBank/DDBJ databases">
        <title>Azospirillum thermophila sp. nov., a novel isolated from hot spring.</title>
        <authorList>
            <person name="Zhao Z."/>
        </authorList>
    </citation>
    <scope>NUCLEOTIDE SEQUENCE [LARGE SCALE GENOMIC DNA]</scope>
    <source>
        <strain evidence="3">CFH 70021</strain>
    </source>
</reference>
<feature type="transmembrane region" description="Helical" evidence="1">
    <location>
        <begin position="154"/>
        <end position="174"/>
    </location>
</feature>
<feature type="transmembrane region" description="Helical" evidence="1">
    <location>
        <begin position="180"/>
        <end position="201"/>
    </location>
</feature>
<evidence type="ECO:0000256" key="1">
    <source>
        <dbReference type="SAM" id="Phobius"/>
    </source>
</evidence>
<gene>
    <name evidence="2" type="ORF">DEW08_06210</name>
</gene>
<dbReference type="Proteomes" id="UP000245629">
    <property type="component" value="Chromosome 2"/>
</dbReference>
<organism evidence="2 3">
    <name type="scientific">Azospirillum thermophilum</name>
    <dbReference type="NCBI Taxonomy" id="2202148"/>
    <lineage>
        <taxon>Bacteria</taxon>
        <taxon>Pseudomonadati</taxon>
        <taxon>Pseudomonadota</taxon>
        <taxon>Alphaproteobacteria</taxon>
        <taxon>Rhodospirillales</taxon>
        <taxon>Azospirillaceae</taxon>
        <taxon>Azospirillum</taxon>
    </lineage>
</organism>
<protein>
    <submittedName>
        <fullName evidence="2">Uncharacterized protein</fullName>
    </submittedName>
</protein>
<keyword evidence="1" id="KW-0812">Transmembrane</keyword>
<proteinExistence type="predicted"/>